<dbReference type="PANTHER" id="PTHR28062:SF1">
    <property type="entry name" value="TRANSMEMBRANE PROTEIN"/>
    <property type="match status" value="1"/>
</dbReference>
<dbReference type="AlphaFoldDB" id="A0A9W4XG48"/>
<dbReference type="GO" id="GO:0006813">
    <property type="term" value="P:potassium ion transport"/>
    <property type="evidence" value="ECO:0007669"/>
    <property type="project" value="TreeGrafter"/>
</dbReference>
<dbReference type="Pfam" id="PF10173">
    <property type="entry name" value="Mit_KHE1"/>
    <property type="match status" value="1"/>
</dbReference>
<evidence type="ECO:0000256" key="2">
    <source>
        <dbReference type="SAM" id="Phobius"/>
    </source>
</evidence>
<proteinExistence type="predicted"/>
<evidence type="ECO:0000313" key="4">
    <source>
        <dbReference type="Proteomes" id="UP001152607"/>
    </source>
</evidence>
<feature type="coiled-coil region" evidence="1">
    <location>
        <begin position="269"/>
        <end position="299"/>
    </location>
</feature>
<sequence length="342" mass="38684">MRLFLLPISTRRSLIYCERLSSSSPSSSSSTPAGKRSLLDRITTKASETWVAWEKDEKAPLAWKQKVTRYGNHALARIPYEEWGLKTIPALTARRRKAIEDGSEEYHITFPGLYLPQDKIPTVLKQLASERQAMHRRKMIWSVVAMPFSAPFMLIPVIPNLPFFYLVYRAWSHWKALNGSKTLEFLLAHNLPTPRPSSDLDEVYTAGLMYPTRAISRAAPRPTLTQAQDVARVVQQQTKDGADDVMVLQRWNGKLIAEQAKLPDMEIEIERAVEQVQRSLKAKERLAEEKLELEKATAAEGKTAKDVLPAEVLEKVALTEETEQAIHEKAEKVANGDGKKEV</sequence>
<keyword evidence="2" id="KW-0472">Membrane</keyword>
<protein>
    <recommendedName>
        <fullName evidence="5">Mitochondrial K+-H+ exchange-related-domain-containing protein</fullName>
    </recommendedName>
</protein>
<accession>A0A9W4XG48</accession>
<name>A0A9W4XG48_9PLEO</name>
<dbReference type="OrthoDB" id="5562676at2759"/>
<evidence type="ECO:0000313" key="3">
    <source>
        <dbReference type="EMBL" id="CAI6234286.1"/>
    </source>
</evidence>
<dbReference type="GO" id="GO:0005743">
    <property type="term" value="C:mitochondrial inner membrane"/>
    <property type="evidence" value="ECO:0007669"/>
    <property type="project" value="TreeGrafter"/>
</dbReference>
<reference evidence="3" key="1">
    <citation type="submission" date="2023-01" db="EMBL/GenBank/DDBJ databases">
        <authorList>
            <person name="Van Ghelder C."/>
            <person name="Rancurel C."/>
        </authorList>
    </citation>
    <scope>NUCLEOTIDE SEQUENCE</scope>
    <source>
        <strain evidence="3">CNCM I-4278</strain>
    </source>
</reference>
<evidence type="ECO:0000256" key="1">
    <source>
        <dbReference type="SAM" id="Coils"/>
    </source>
</evidence>
<dbReference type="InterPro" id="IPR018786">
    <property type="entry name" value="Mit_KHE1"/>
</dbReference>
<dbReference type="EMBL" id="CAOQHR010000001">
    <property type="protein sequence ID" value="CAI6234286.1"/>
    <property type="molecule type" value="Genomic_DNA"/>
</dbReference>
<dbReference type="GO" id="GO:1902600">
    <property type="term" value="P:proton transmembrane transport"/>
    <property type="evidence" value="ECO:0007669"/>
    <property type="project" value="TreeGrafter"/>
</dbReference>
<keyword evidence="2" id="KW-0812">Transmembrane</keyword>
<organism evidence="3 4">
    <name type="scientific">Periconia digitata</name>
    <dbReference type="NCBI Taxonomy" id="1303443"/>
    <lineage>
        <taxon>Eukaryota</taxon>
        <taxon>Fungi</taxon>
        <taxon>Dikarya</taxon>
        <taxon>Ascomycota</taxon>
        <taxon>Pezizomycotina</taxon>
        <taxon>Dothideomycetes</taxon>
        <taxon>Pleosporomycetidae</taxon>
        <taxon>Pleosporales</taxon>
        <taxon>Massarineae</taxon>
        <taxon>Periconiaceae</taxon>
        <taxon>Periconia</taxon>
    </lineage>
</organism>
<comment type="caution">
    <text evidence="3">The sequence shown here is derived from an EMBL/GenBank/DDBJ whole genome shotgun (WGS) entry which is preliminary data.</text>
</comment>
<dbReference type="PANTHER" id="PTHR28062">
    <property type="entry name" value="K+-H+ EXCHANGE-LIKE PROTEIN"/>
    <property type="match status" value="1"/>
</dbReference>
<feature type="transmembrane region" description="Helical" evidence="2">
    <location>
        <begin position="139"/>
        <end position="158"/>
    </location>
</feature>
<keyword evidence="1" id="KW-0175">Coiled coil</keyword>
<gene>
    <name evidence="3" type="ORF">PDIGIT_LOCUS338</name>
</gene>
<keyword evidence="4" id="KW-1185">Reference proteome</keyword>
<keyword evidence="2" id="KW-1133">Transmembrane helix</keyword>
<evidence type="ECO:0008006" key="5">
    <source>
        <dbReference type="Google" id="ProtNLM"/>
    </source>
</evidence>
<dbReference type="Proteomes" id="UP001152607">
    <property type="component" value="Unassembled WGS sequence"/>
</dbReference>